<feature type="compositionally biased region" description="Polar residues" evidence="3">
    <location>
        <begin position="634"/>
        <end position="649"/>
    </location>
</feature>
<keyword evidence="1" id="KW-0433">Leucine-rich repeat</keyword>
<dbReference type="EMBL" id="GG666624">
    <property type="protein sequence ID" value="EEN47873.1"/>
    <property type="molecule type" value="Genomic_DNA"/>
</dbReference>
<dbReference type="PANTHER" id="PTHR24369">
    <property type="entry name" value="ANTIGEN BSP, PUTATIVE-RELATED"/>
    <property type="match status" value="1"/>
</dbReference>
<dbReference type="InParanoid" id="C3ZHS9"/>
<accession>C3ZHS9</accession>
<dbReference type="eggNOG" id="KOG0619">
    <property type="taxonomic scope" value="Eukaryota"/>
</dbReference>
<organism>
    <name type="scientific">Branchiostoma floridae</name>
    <name type="common">Florida lancelet</name>
    <name type="synonym">Amphioxus</name>
    <dbReference type="NCBI Taxonomy" id="7739"/>
    <lineage>
        <taxon>Eukaryota</taxon>
        <taxon>Metazoa</taxon>
        <taxon>Chordata</taxon>
        <taxon>Cephalochordata</taxon>
        <taxon>Leptocardii</taxon>
        <taxon>Amphioxiformes</taxon>
        <taxon>Branchiostomatidae</taxon>
        <taxon>Branchiostoma</taxon>
    </lineage>
</organism>
<evidence type="ECO:0000256" key="2">
    <source>
        <dbReference type="ARBA" id="ARBA00022737"/>
    </source>
</evidence>
<feature type="compositionally biased region" description="Polar residues" evidence="3">
    <location>
        <begin position="665"/>
        <end position="679"/>
    </location>
</feature>
<dbReference type="SUPFAM" id="SSF52058">
    <property type="entry name" value="L domain-like"/>
    <property type="match status" value="1"/>
</dbReference>
<dbReference type="AlphaFoldDB" id="C3ZHS9"/>
<dbReference type="PANTHER" id="PTHR24369:SF211">
    <property type="entry name" value="LEUCINE-RICH REPEAT-CONTAINING PROTEIN 15-LIKE"/>
    <property type="match status" value="1"/>
</dbReference>
<dbReference type="SMART" id="SM00369">
    <property type="entry name" value="LRR_TYP"/>
    <property type="match status" value="6"/>
</dbReference>
<dbReference type="Gene3D" id="3.80.10.10">
    <property type="entry name" value="Ribonuclease Inhibitor"/>
    <property type="match status" value="2"/>
</dbReference>
<reference evidence="6" key="1">
    <citation type="journal article" date="2008" name="Nature">
        <title>The amphioxus genome and the evolution of the chordate karyotype.</title>
        <authorList>
            <consortium name="US DOE Joint Genome Institute (JGI-PGF)"/>
            <person name="Putnam N.H."/>
            <person name="Butts T."/>
            <person name="Ferrier D.E.K."/>
            <person name="Furlong R.F."/>
            <person name="Hellsten U."/>
            <person name="Kawashima T."/>
            <person name="Robinson-Rechavi M."/>
            <person name="Shoguchi E."/>
            <person name="Terry A."/>
            <person name="Yu J.-K."/>
            <person name="Benito-Gutierrez E.L."/>
            <person name="Dubchak I."/>
            <person name="Garcia-Fernandez J."/>
            <person name="Gibson-Brown J.J."/>
            <person name="Grigoriev I.V."/>
            <person name="Horton A.C."/>
            <person name="de Jong P.J."/>
            <person name="Jurka J."/>
            <person name="Kapitonov V.V."/>
            <person name="Kohara Y."/>
            <person name="Kuroki Y."/>
            <person name="Lindquist E."/>
            <person name="Lucas S."/>
            <person name="Osoegawa K."/>
            <person name="Pennacchio L.A."/>
            <person name="Salamov A.A."/>
            <person name="Satou Y."/>
            <person name="Sauka-Spengler T."/>
            <person name="Schmutz J."/>
            <person name="Shin-I T."/>
            <person name="Toyoda A."/>
            <person name="Bronner-Fraser M."/>
            <person name="Fujiyama A."/>
            <person name="Holland L.Z."/>
            <person name="Holland P.W.H."/>
            <person name="Satoh N."/>
            <person name="Rokhsar D.S."/>
        </authorList>
    </citation>
    <scope>NUCLEOTIDE SEQUENCE [LARGE SCALE GENOMIC DNA]</scope>
    <source>
        <strain evidence="6">S238N-H82</strain>
        <tissue evidence="6">Testes</tissue>
    </source>
</reference>
<feature type="region of interest" description="Disordered" evidence="3">
    <location>
        <begin position="634"/>
        <end position="679"/>
    </location>
</feature>
<keyword evidence="5" id="KW-0732">Signal</keyword>
<gene>
    <name evidence="6" type="ORF">BRAFLDRAFT_89375</name>
</gene>
<evidence type="ECO:0000313" key="6">
    <source>
        <dbReference type="EMBL" id="EEN47873.1"/>
    </source>
</evidence>
<sequence length="679" mass="76154">MVQIVLLIALLVSMRSASCFVDKCPTCTSLHALPCHPDSVQEVSSGEMCVICDATLEKSGRDKIPSCPLLERTSALWLRNYRLGNLTSSDVNHLKHLRKLYIEPGEILHLDNNTFDGFRLLYNLSLSHNKLSYVGKRWFKTVCGHLSLSHNEIAYIEDEAFGTSDRCLDIVALHLPWNKLTAIKPGYFRHLCELAFLDLRYNRIHTVETGSFDTLHRLRVLRLAGNKIKAVRATWFPVIQEERLLSTLDLAQNEIQYIEPGAFRFTPRIGDIDLSDNWIASLQENQLKIEDFSFDMWKFVKLRVVGNPLRCTCALRWLMKSCHSQSTDLRLLTCSYPGVLQGRHLCEFTSTMVASLQCPAPRLTISSLDGARTLRCEVCWEVEPPHIKWTLPDGNDVVITDVSFGTHVNHGDVNITTSLYMDPDGFTCCHSETLYANRSTLSNSTCNYVGKTISVLTVSEIIMQKWRGDVVSCTVLFPSDEALNVSAHYKVSTFSTGPNVSVTEFPTSGTETLTEADEGKHHVVFLLNSDMNNVSINPLDLVITALLTSSVVALSCFIALVLCKNIFKKSQENSSDCHTENQHGADQFSHHTYETVEDQPQPDHQYDVIPDHQNEDDIITPYGQATMSGAYGMETTTPATASRSQGTENSRTDIPYPKRKKPQGENRSVTSLCYNLQAS</sequence>
<dbReference type="InterPro" id="IPR032675">
    <property type="entry name" value="LRR_dom_sf"/>
</dbReference>
<evidence type="ECO:0008006" key="7">
    <source>
        <dbReference type="Google" id="ProtNLM"/>
    </source>
</evidence>
<name>C3ZHS9_BRAFL</name>
<evidence type="ECO:0000256" key="3">
    <source>
        <dbReference type="SAM" id="MobiDB-lite"/>
    </source>
</evidence>
<feature type="chain" id="PRO_5002936857" description="Ig-like domain-containing protein" evidence="5">
    <location>
        <begin position="20"/>
        <end position="679"/>
    </location>
</feature>
<dbReference type="InterPro" id="IPR050541">
    <property type="entry name" value="LRR_TM_domain-containing"/>
</dbReference>
<feature type="signal peptide" evidence="5">
    <location>
        <begin position="1"/>
        <end position="19"/>
    </location>
</feature>
<feature type="transmembrane region" description="Helical" evidence="4">
    <location>
        <begin position="541"/>
        <end position="563"/>
    </location>
</feature>
<keyword evidence="4" id="KW-0472">Membrane</keyword>
<proteinExistence type="predicted"/>
<evidence type="ECO:0000256" key="4">
    <source>
        <dbReference type="SAM" id="Phobius"/>
    </source>
</evidence>
<protein>
    <recommendedName>
        <fullName evidence="7">Ig-like domain-containing protein</fullName>
    </recommendedName>
</protein>
<dbReference type="InterPro" id="IPR001611">
    <property type="entry name" value="Leu-rich_rpt"/>
</dbReference>
<evidence type="ECO:0000256" key="5">
    <source>
        <dbReference type="SAM" id="SignalP"/>
    </source>
</evidence>
<dbReference type="Pfam" id="PF13855">
    <property type="entry name" value="LRR_8"/>
    <property type="match status" value="1"/>
</dbReference>
<dbReference type="InterPro" id="IPR003591">
    <property type="entry name" value="Leu-rich_rpt_typical-subtyp"/>
</dbReference>
<keyword evidence="2" id="KW-0677">Repeat</keyword>
<keyword evidence="4" id="KW-1133">Transmembrane helix</keyword>
<evidence type="ECO:0000256" key="1">
    <source>
        <dbReference type="ARBA" id="ARBA00022614"/>
    </source>
</evidence>
<keyword evidence="4" id="KW-0812">Transmembrane</keyword>